<evidence type="ECO:0000256" key="5">
    <source>
        <dbReference type="ARBA" id="ARBA00023136"/>
    </source>
</evidence>
<evidence type="ECO:0000313" key="8">
    <source>
        <dbReference type="Proteomes" id="UP001597260"/>
    </source>
</evidence>
<feature type="transmembrane region" description="Helical" evidence="6">
    <location>
        <begin position="148"/>
        <end position="169"/>
    </location>
</feature>
<evidence type="ECO:0000256" key="3">
    <source>
        <dbReference type="ARBA" id="ARBA00022692"/>
    </source>
</evidence>
<reference evidence="8" key="1">
    <citation type="journal article" date="2019" name="Int. J. Syst. Evol. Microbiol.">
        <title>The Global Catalogue of Microorganisms (GCM) 10K type strain sequencing project: providing services to taxonomists for standard genome sequencing and annotation.</title>
        <authorList>
            <consortium name="The Broad Institute Genomics Platform"/>
            <consortium name="The Broad Institute Genome Sequencing Center for Infectious Disease"/>
            <person name="Wu L."/>
            <person name="Ma J."/>
        </authorList>
    </citation>
    <scope>NUCLEOTIDE SEQUENCE [LARGE SCALE GENOMIC DNA]</scope>
    <source>
        <strain evidence="8">JCM 31037</strain>
    </source>
</reference>
<keyword evidence="5 6" id="KW-0472">Membrane</keyword>
<evidence type="ECO:0000256" key="2">
    <source>
        <dbReference type="ARBA" id="ARBA00022475"/>
    </source>
</evidence>
<comment type="caution">
    <text evidence="7">The sequence shown here is derived from an EMBL/GenBank/DDBJ whole genome shotgun (WGS) entry which is preliminary data.</text>
</comment>
<evidence type="ECO:0000256" key="4">
    <source>
        <dbReference type="ARBA" id="ARBA00022989"/>
    </source>
</evidence>
<dbReference type="PANTHER" id="PTHR30250:SF11">
    <property type="entry name" value="O-ANTIGEN TRANSPORTER-RELATED"/>
    <property type="match status" value="1"/>
</dbReference>
<dbReference type="EMBL" id="JBHTMP010000016">
    <property type="protein sequence ID" value="MFD1322042.1"/>
    <property type="molecule type" value="Genomic_DNA"/>
</dbReference>
<evidence type="ECO:0000256" key="1">
    <source>
        <dbReference type="ARBA" id="ARBA00004651"/>
    </source>
</evidence>
<feature type="transmembrane region" description="Helical" evidence="6">
    <location>
        <begin position="355"/>
        <end position="374"/>
    </location>
</feature>
<proteinExistence type="predicted"/>
<organism evidence="7 8">
    <name type="scientific">Micromonospora sonneratiae</name>
    <dbReference type="NCBI Taxonomy" id="1184706"/>
    <lineage>
        <taxon>Bacteria</taxon>
        <taxon>Bacillati</taxon>
        <taxon>Actinomycetota</taxon>
        <taxon>Actinomycetes</taxon>
        <taxon>Micromonosporales</taxon>
        <taxon>Micromonosporaceae</taxon>
        <taxon>Micromonospora</taxon>
    </lineage>
</organism>
<keyword evidence="3 6" id="KW-0812">Transmembrane</keyword>
<name>A0ABW3YC39_9ACTN</name>
<evidence type="ECO:0000256" key="6">
    <source>
        <dbReference type="SAM" id="Phobius"/>
    </source>
</evidence>
<gene>
    <name evidence="7" type="ORF">ACFQ4H_13150</name>
</gene>
<sequence length="427" mass="43326">MTSGRRSALAFLTGNSLAQSASYALSAMLAASLLGPHGRGLMVLGISIAGVTPLLAGMGTGSELRSRLPGTADETARRRLLASYTWWSMLAVGVAGGLAVLVSAGSASLIDPGLGEPRFLVAVLVVTAGYTALTQFPDAWYAAGLFQAGSGWAAAVATGGLLGMLVGALLDRSAWMLLLAQGTGMVLVAAAQATRLRAAGLLPVRGPGREELSRLLRAGVRALGLTMGLALTLRADRYLLGTVAGAATVGVYSLAATLSEAPRVIPTALGQLVNRDVALGTDLARIVRSRQLAVLTATAMSALVAATGWLLIVPVFGAEFAEARPLLLVLLAAEIVFAPYAVASRGLLGGGWMGTAGALGLLGSVAAAASYALAIPMWGAYGAALASVTVYGGLSVASWVLLRQRLTRATAQATPDEAERTVVTPVP</sequence>
<protein>
    <submittedName>
        <fullName evidence="7">Lipopolysaccharide biosynthesis protein</fullName>
    </submittedName>
</protein>
<dbReference type="Pfam" id="PF13440">
    <property type="entry name" value="Polysacc_synt_3"/>
    <property type="match status" value="1"/>
</dbReference>
<feature type="transmembrane region" description="Helical" evidence="6">
    <location>
        <begin position="292"/>
        <end position="317"/>
    </location>
</feature>
<feature type="transmembrane region" description="Helical" evidence="6">
    <location>
        <begin position="119"/>
        <end position="136"/>
    </location>
</feature>
<feature type="transmembrane region" description="Helical" evidence="6">
    <location>
        <begin position="42"/>
        <end position="64"/>
    </location>
</feature>
<feature type="transmembrane region" description="Helical" evidence="6">
    <location>
        <begin position="175"/>
        <end position="194"/>
    </location>
</feature>
<keyword evidence="2" id="KW-1003">Cell membrane</keyword>
<dbReference type="PANTHER" id="PTHR30250">
    <property type="entry name" value="PST FAMILY PREDICTED COLANIC ACID TRANSPORTER"/>
    <property type="match status" value="1"/>
</dbReference>
<dbReference type="InterPro" id="IPR050833">
    <property type="entry name" value="Poly_Biosynth_Transport"/>
</dbReference>
<dbReference type="Proteomes" id="UP001597260">
    <property type="component" value="Unassembled WGS sequence"/>
</dbReference>
<accession>A0ABW3YC39</accession>
<keyword evidence="4 6" id="KW-1133">Transmembrane helix</keyword>
<keyword evidence="8" id="KW-1185">Reference proteome</keyword>
<feature type="transmembrane region" description="Helical" evidence="6">
    <location>
        <begin position="84"/>
        <end position="107"/>
    </location>
</feature>
<comment type="subcellular location">
    <subcellularLocation>
        <location evidence="1">Cell membrane</location>
        <topology evidence="1">Multi-pass membrane protein</topology>
    </subcellularLocation>
</comment>
<dbReference type="RefSeq" id="WP_377570530.1">
    <property type="nucleotide sequence ID" value="NZ_JBHTMP010000016.1"/>
</dbReference>
<feature type="transmembrane region" description="Helical" evidence="6">
    <location>
        <begin position="380"/>
        <end position="402"/>
    </location>
</feature>
<feature type="transmembrane region" description="Helical" evidence="6">
    <location>
        <begin position="323"/>
        <end position="343"/>
    </location>
</feature>
<evidence type="ECO:0000313" key="7">
    <source>
        <dbReference type="EMBL" id="MFD1322042.1"/>
    </source>
</evidence>